<dbReference type="EMBL" id="LAZR01000494">
    <property type="protein sequence ID" value="KKN66656.1"/>
    <property type="molecule type" value="Genomic_DNA"/>
</dbReference>
<proteinExistence type="predicted"/>
<dbReference type="Gene3D" id="3.30.10.10">
    <property type="entry name" value="Trypsin Inhibitor V, subunit A"/>
    <property type="match status" value="1"/>
</dbReference>
<protein>
    <recommendedName>
        <fullName evidence="3">Proteinase inhibitor I78</fullName>
    </recommendedName>
</protein>
<dbReference type="InterPro" id="IPR021719">
    <property type="entry name" value="Prot_inh_I78"/>
</dbReference>
<accession>A0A0F9UZF0</accession>
<comment type="caution">
    <text evidence="2">The sequence shown here is derived from an EMBL/GenBank/DDBJ whole genome shotgun (WGS) entry which is preliminary data.</text>
</comment>
<organism evidence="2">
    <name type="scientific">marine sediment metagenome</name>
    <dbReference type="NCBI Taxonomy" id="412755"/>
    <lineage>
        <taxon>unclassified sequences</taxon>
        <taxon>metagenomes</taxon>
        <taxon>ecological metagenomes</taxon>
    </lineage>
</organism>
<sequence length="116" mass="12091">MQRTLSLAILSGVAIITAGCAASNRADPVPPPQSLPMPVGGPSMPAPELEACNANAARVVLGRIANVEATEAAKAASGAEDVRVLYPNQPITQEFVETRLNLETDAENRIVKVRCG</sequence>
<reference evidence="2" key="1">
    <citation type="journal article" date="2015" name="Nature">
        <title>Complex archaea that bridge the gap between prokaryotes and eukaryotes.</title>
        <authorList>
            <person name="Spang A."/>
            <person name="Saw J.H."/>
            <person name="Jorgensen S.L."/>
            <person name="Zaremba-Niedzwiedzka K."/>
            <person name="Martijn J."/>
            <person name="Lind A.E."/>
            <person name="van Eijk R."/>
            <person name="Schleper C."/>
            <person name="Guy L."/>
            <person name="Ettema T.J."/>
        </authorList>
    </citation>
    <scope>NUCLEOTIDE SEQUENCE</scope>
</reference>
<feature type="region of interest" description="Disordered" evidence="1">
    <location>
        <begin position="23"/>
        <end position="42"/>
    </location>
</feature>
<dbReference type="Pfam" id="PF11720">
    <property type="entry name" value="Inhibitor_I78"/>
    <property type="match status" value="1"/>
</dbReference>
<evidence type="ECO:0008006" key="3">
    <source>
        <dbReference type="Google" id="ProtNLM"/>
    </source>
</evidence>
<dbReference type="PROSITE" id="PS51257">
    <property type="entry name" value="PROKAR_LIPOPROTEIN"/>
    <property type="match status" value="1"/>
</dbReference>
<gene>
    <name evidence="2" type="ORF">LCGC14_0469100</name>
</gene>
<dbReference type="AlphaFoldDB" id="A0A0F9UZF0"/>
<evidence type="ECO:0000256" key="1">
    <source>
        <dbReference type="SAM" id="MobiDB-lite"/>
    </source>
</evidence>
<evidence type="ECO:0000313" key="2">
    <source>
        <dbReference type="EMBL" id="KKN66656.1"/>
    </source>
</evidence>
<name>A0A0F9UZF0_9ZZZZ</name>